<protein>
    <recommendedName>
        <fullName evidence="3">Transcription factor domain-containing protein</fullName>
    </recommendedName>
</protein>
<dbReference type="GeneID" id="55992382"/>
<evidence type="ECO:0000313" key="2">
    <source>
        <dbReference type="Proteomes" id="UP000509510"/>
    </source>
</evidence>
<dbReference type="KEGG" id="trg:TRUGW13939_04884"/>
<keyword evidence="2" id="KW-1185">Reference proteome</keyword>
<dbReference type="RefSeq" id="XP_035343942.1">
    <property type="nucleotide sequence ID" value="XM_035488049.1"/>
</dbReference>
<evidence type="ECO:0000313" key="1">
    <source>
        <dbReference type="EMBL" id="QKX57764.1"/>
    </source>
</evidence>
<dbReference type="Proteomes" id="UP000509510">
    <property type="component" value="Chromosome III"/>
</dbReference>
<name>A0A7H8QUS7_TALRU</name>
<gene>
    <name evidence="1" type="ORF">TRUGW13939_04884</name>
</gene>
<dbReference type="EMBL" id="CP055900">
    <property type="protein sequence ID" value="QKX57764.1"/>
    <property type="molecule type" value="Genomic_DNA"/>
</dbReference>
<dbReference type="AlphaFoldDB" id="A0A7H8QUS7"/>
<dbReference type="OrthoDB" id="5958943at2759"/>
<reference evidence="2" key="1">
    <citation type="submission" date="2020-06" db="EMBL/GenBank/DDBJ databases">
        <title>A chromosome-scale genome assembly of Talaromyces rugulosus W13939.</title>
        <authorList>
            <person name="Wang B."/>
            <person name="Guo L."/>
            <person name="Ye K."/>
            <person name="Wang L."/>
        </authorList>
    </citation>
    <scope>NUCLEOTIDE SEQUENCE [LARGE SCALE GENOMIC DNA]</scope>
    <source>
        <strain evidence="2">W13939</strain>
    </source>
</reference>
<accession>A0A7H8QUS7</accession>
<organism evidence="1 2">
    <name type="scientific">Talaromyces rugulosus</name>
    <name type="common">Penicillium rugulosum</name>
    <dbReference type="NCBI Taxonomy" id="121627"/>
    <lineage>
        <taxon>Eukaryota</taxon>
        <taxon>Fungi</taxon>
        <taxon>Dikarya</taxon>
        <taxon>Ascomycota</taxon>
        <taxon>Pezizomycotina</taxon>
        <taxon>Eurotiomycetes</taxon>
        <taxon>Eurotiomycetidae</taxon>
        <taxon>Eurotiales</taxon>
        <taxon>Trichocomaceae</taxon>
        <taxon>Talaromyces</taxon>
        <taxon>Talaromyces sect. Islandici</taxon>
    </lineage>
</organism>
<evidence type="ECO:0008006" key="3">
    <source>
        <dbReference type="Google" id="ProtNLM"/>
    </source>
</evidence>
<sequence>MHVATHAWHAMPRSLATVQWVDRLQKKPQSLCPDPVFSSQTSEGGHVAFVSTARLEDDLLKDWSNRIFEKGFDTILGLSVGKNGCPFVDNPHSDVCIPVTKLFRSLDACLNEESLRQRRGHWSETDIRKEEKEHQIDECLTSAMKAFVARWFPLIPHRNYDVVGQDEALIRESWRMARKAMLRVVNHASYRSILALYLFSQTPIPVGIPEEEELMGISGLICIHTALLQIQRLRERQKTCQYFGSQVSAWIDAIARSVPTPGLTETHLDFETRAFWAAVIWDTSSSLTSNFRSSLTSGLKGACLEPVWRLARTFLVGSLHSRTDQLRTKTLEVSDEVASQILSAASVCQLYLWKTATSLKEAFREGVEEESVLSSWGAVLDAIDIFQSSIRPLLNACERQLHFLNQLNRFSWYQFSLQYHLGILIIVDALEAAGRSDLLADFAETRCDAEHESFNTLKLGIESKFTIHELGYVPTTVSRSDRLDHSITASFISIDPYPHHVIDSVILMGNFIIDKYCKGKMTDETYSYLSSTLLTSLQQLPQSSKSVQASQKTLQQSFERAKFVNIR</sequence>
<proteinExistence type="predicted"/>